<keyword evidence="3" id="KW-1185">Reference proteome</keyword>
<dbReference type="AlphaFoldDB" id="A0A1D1VTA0"/>
<dbReference type="Proteomes" id="UP000186922">
    <property type="component" value="Unassembled WGS sequence"/>
</dbReference>
<feature type="signal peptide" evidence="1">
    <location>
        <begin position="1"/>
        <end position="22"/>
    </location>
</feature>
<feature type="chain" id="PRO_5008898823" evidence="1">
    <location>
        <begin position="23"/>
        <end position="189"/>
    </location>
</feature>
<dbReference type="OrthoDB" id="10066132at2759"/>
<accession>A0A1D1VTA0</accession>
<dbReference type="EMBL" id="BDGG01000011">
    <property type="protein sequence ID" value="GAV04765.1"/>
    <property type="molecule type" value="Genomic_DNA"/>
</dbReference>
<evidence type="ECO:0000313" key="2">
    <source>
        <dbReference type="EMBL" id="GAV04765.1"/>
    </source>
</evidence>
<reference evidence="2 3" key="1">
    <citation type="journal article" date="2016" name="Nat. Commun.">
        <title>Extremotolerant tardigrade genome and improved radiotolerance of human cultured cells by tardigrade-unique protein.</title>
        <authorList>
            <person name="Hashimoto T."/>
            <person name="Horikawa D.D."/>
            <person name="Saito Y."/>
            <person name="Kuwahara H."/>
            <person name="Kozuka-Hata H."/>
            <person name="Shin-I T."/>
            <person name="Minakuchi Y."/>
            <person name="Ohishi K."/>
            <person name="Motoyama A."/>
            <person name="Aizu T."/>
            <person name="Enomoto A."/>
            <person name="Kondo K."/>
            <person name="Tanaka S."/>
            <person name="Hara Y."/>
            <person name="Koshikawa S."/>
            <person name="Sagara H."/>
            <person name="Miura T."/>
            <person name="Yokobori S."/>
            <person name="Miyagawa K."/>
            <person name="Suzuki Y."/>
            <person name="Kubo T."/>
            <person name="Oyama M."/>
            <person name="Kohara Y."/>
            <person name="Fujiyama A."/>
            <person name="Arakawa K."/>
            <person name="Katayama T."/>
            <person name="Toyoda A."/>
            <person name="Kunieda T."/>
        </authorList>
    </citation>
    <scope>NUCLEOTIDE SEQUENCE [LARGE SCALE GENOMIC DNA]</scope>
    <source>
        <strain evidence="2 3">YOKOZUNA-1</strain>
    </source>
</reference>
<evidence type="ECO:0000256" key="1">
    <source>
        <dbReference type="SAM" id="SignalP"/>
    </source>
</evidence>
<name>A0A1D1VTA0_RAMVA</name>
<proteinExistence type="predicted"/>
<comment type="caution">
    <text evidence="2">The sequence shown here is derived from an EMBL/GenBank/DDBJ whole genome shotgun (WGS) entry which is preliminary data.</text>
</comment>
<organism evidence="2 3">
    <name type="scientific">Ramazzottius varieornatus</name>
    <name type="common">Water bear</name>
    <name type="synonym">Tardigrade</name>
    <dbReference type="NCBI Taxonomy" id="947166"/>
    <lineage>
        <taxon>Eukaryota</taxon>
        <taxon>Metazoa</taxon>
        <taxon>Ecdysozoa</taxon>
        <taxon>Tardigrada</taxon>
        <taxon>Eutardigrada</taxon>
        <taxon>Parachela</taxon>
        <taxon>Hypsibioidea</taxon>
        <taxon>Ramazzottiidae</taxon>
        <taxon>Ramazzottius</taxon>
    </lineage>
</organism>
<protein>
    <submittedName>
        <fullName evidence="2">Uncharacterized protein</fullName>
    </submittedName>
</protein>
<evidence type="ECO:0000313" key="3">
    <source>
        <dbReference type="Proteomes" id="UP000186922"/>
    </source>
</evidence>
<gene>
    <name evidence="2" type="primary">RvY_14992-1</name>
    <name evidence="2" type="synonym">RvY_14992.1</name>
    <name evidence="2" type="ORF">RvY_14992</name>
</gene>
<sequence>MATILLTITAVVMIGLIGIIQAQQGAAKTVAEGPSAAASASEPLAAESSSYNRYRSGGSYGGGVDPRYFDRGDTPHFGLAGFPFGYERRYYGQNVVYDNSLAGFPLNYFNYHQDSYGGGGSSYSKPSYGGSSGYAKPQYRSSAAYTAYPAPMEYGAYMGKPSYNYAAGAGSTGSSSAGGNGYYSLQYGY</sequence>
<keyword evidence="1" id="KW-0732">Signal</keyword>